<name>A0A2A9EK54_9MICO</name>
<dbReference type="AlphaFoldDB" id="A0A2A9EK54"/>
<feature type="domain" description="CYTH" evidence="2">
    <location>
        <begin position="4"/>
        <end position="200"/>
    </location>
</feature>
<evidence type="ECO:0000259" key="2">
    <source>
        <dbReference type="PROSITE" id="PS51707"/>
    </source>
</evidence>
<dbReference type="InterPro" id="IPR033469">
    <property type="entry name" value="CYTH-like_dom_sf"/>
</dbReference>
<dbReference type="PROSITE" id="PS51708">
    <property type="entry name" value="CHAD"/>
    <property type="match status" value="1"/>
</dbReference>
<feature type="region of interest" description="Disordered" evidence="1">
    <location>
        <begin position="72"/>
        <end position="94"/>
    </location>
</feature>
<evidence type="ECO:0000313" key="4">
    <source>
        <dbReference type="EMBL" id="PFG38635.1"/>
    </source>
</evidence>
<dbReference type="Pfam" id="PF01928">
    <property type="entry name" value="CYTH"/>
    <property type="match status" value="1"/>
</dbReference>
<dbReference type="SMART" id="SM01118">
    <property type="entry name" value="CYTH"/>
    <property type="match status" value="1"/>
</dbReference>
<dbReference type="CDD" id="cd07374">
    <property type="entry name" value="CYTH-like_Pase"/>
    <property type="match status" value="1"/>
</dbReference>
<dbReference type="Pfam" id="PF05235">
    <property type="entry name" value="CHAD"/>
    <property type="match status" value="1"/>
</dbReference>
<feature type="domain" description="CHAD" evidence="3">
    <location>
        <begin position="213"/>
        <end position="498"/>
    </location>
</feature>
<dbReference type="Proteomes" id="UP000222106">
    <property type="component" value="Unassembled WGS sequence"/>
</dbReference>
<dbReference type="RefSeq" id="WP_098482868.1">
    <property type="nucleotide sequence ID" value="NZ_PDJI01000004.1"/>
</dbReference>
<dbReference type="PROSITE" id="PS51707">
    <property type="entry name" value="CYTH"/>
    <property type="match status" value="1"/>
</dbReference>
<accession>A0A2A9EK54</accession>
<dbReference type="SUPFAM" id="SSF55154">
    <property type="entry name" value="CYTH-like phosphatases"/>
    <property type="match status" value="1"/>
</dbReference>
<evidence type="ECO:0000256" key="1">
    <source>
        <dbReference type="SAM" id="MobiDB-lite"/>
    </source>
</evidence>
<dbReference type="InterPro" id="IPR038186">
    <property type="entry name" value="CHAD_dom_sf"/>
</dbReference>
<dbReference type="PANTHER" id="PTHR39339">
    <property type="entry name" value="SLR1444 PROTEIN"/>
    <property type="match status" value="1"/>
</dbReference>
<comment type="caution">
    <text evidence="4">The sequence shown here is derived from an EMBL/GenBank/DDBJ whole genome shotgun (WGS) entry which is preliminary data.</text>
</comment>
<dbReference type="Gene3D" id="2.40.320.10">
    <property type="entry name" value="Hypothetical Protein Pfu-838710-001"/>
    <property type="match status" value="1"/>
</dbReference>
<reference evidence="4 5" key="1">
    <citation type="submission" date="2017-10" db="EMBL/GenBank/DDBJ databases">
        <title>Sequencing the genomes of 1000 actinobacteria strains.</title>
        <authorList>
            <person name="Klenk H.-P."/>
        </authorList>
    </citation>
    <scope>NUCLEOTIDE SEQUENCE [LARGE SCALE GENOMIC DNA]</scope>
    <source>
        <strain evidence="4 5">DSM 21838</strain>
    </source>
</reference>
<protein>
    <submittedName>
        <fullName evidence="4">CHAD domain-containing protein</fullName>
    </submittedName>
</protein>
<dbReference type="InterPro" id="IPR007899">
    <property type="entry name" value="CHAD_dom"/>
</dbReference>
<proteinExistence type="predicted"/>
<gene>
    <name evidence="4" type="ORF">ATJ97_1121</name>
</gene>
<dbReference type="EMBL" id="PDJI01000004">
    <property type="protein sequence ID" value="PFG38635.1"/>
    <property type="molecule type" value="Genomic_DNA"/>
</dbReference>
<dbReference type="InterPro" id="IPR023577">
    <property type="entry name" value="CYTH_domain"/>
</dbReference>
<dbReference type="PANTHER" id="PTHR39339:SF1">
    <property type="entry name" value="CHAD DOMAIN-CONTAINING PROTEIN"/>
    <property type="match status" value="1"/>
</dbReference>
<dbReference type="SMART" id="SM00880">
    <property type="entry name" value="CHAD"/>
    <property type="match status" value="1"/>
</dbReference>
<dbReference type="Gene3D" id="1.40.20.10">
    <property type="entry name" value="CHAD domain"/>
    <property type="match status" value="1"/>
</dbReference>
<organism evidence="4 5">
    <name type="scientific">Georgenia soli</name>
    <dbReference type="NCBI Taxonomy" id="638953"/>
    <lineage>
        <taxon>Bacteria</taxon>
        <taxon>Bacillati</taxon>
        <taxon>Actinomycetota</taxon>
        <taxon>Actinomycetes</taxon>
        <taxon>Micrococcales</taxon>
        <taxon>Bogoriellaceae</taxon>
        <taxon>Georgenia</taxon>
    </lineage>
</organism>
<keyword evidence="5" id="KW-1185">Reference proteome</keyword>
<evidence type="ECO:0000259" key="3">
    <source>
        <dbReference type="PROSITE" id="PS51708"/>
    </source>
</evidence>
<dbReference type="OrthoDB" id="9777271at2"/>
<sequence length="506" mass="55417">MRTQLEVERKFTVDDGFRPDRVPLADGLVLAAADELDLRSTYVDTPDLRLAARGVTLRRRTGGVDDGWHLKLPAGPDGRTEVHEPPGPEGTTPPERLRHLVAVHVRDGRLLPVARLRTRRAVYRITDGSPDAPVLAELVDDRVTAESLGEEMTVTTWRELEVELADGGADLLDRVEQSLRAAGAEPAPGPSKLLRALGDRVPHPAAVPEIGRRSTAADVVLAYVTAQVRALTDADPGVRLNTPDAVHQMRVASRRLRSALKTFRDVLDRGRTDPLRAELRWLAHVLGGARDTEVMHARVRTLLLAGPDDEARVVTVRRVDHELGERHGRALGAARTELDGARYFRVLDDLDALLADPHLTSRAGRPARKELPRRVRSAYRDVRRCHDLAEAASPGRERELALHEVRKAAKRARYAAEAVAPVAGKRARRFAGAMEEIQDVLGEHRDSIVTQEILAGTVARAREAGEDTFALGRVVGLEEAGATAAAAGYAEAWRAGSRKKLRAWAT</sequence>
<evidence type="ECO:0000313" key="5">
    <source>
        <dbReference type="Proteomes" id="UP000222106"/>
    </source>
</evidence>